<sequence length="51" mass="6194">MQRIKLNVFKSWFDKNLTGKEIDFLLVLSFYQDKRGVTRGVYYKDMMREGK</sequence>
<feature type="non-terminal residue" evidence="1">
    <location>
        <position position="51"/>
    </location>
</feature>
<dbReference type="EMBL" id="AJWY01005870">
    <property type="protein sequence ID" value="EKC68457.1"/>
    <property type="molecule type" value="Genomic_DNA"/>
</dbReference>
<gene>
    <name evidence="1" type="ORF">LEA_08788</name>
</gene>
<evidence type="ECO:0000313" key="1">
    <source>
        <dbReference type="EMBL" id="EKC68457.1"/>
    </source>
</evidence>
<protein>
    <submittedName>
        <fullName evidence="1">Uncharacterized protein</fullName>
    </submittedName>
</protein>
<organism evidence="1">
    <name type="scientific">human gut metagenome</name>
    <dbReference type="NCBI Taxonomy" id="408170"/>
    <lineage>
        <taxon>unclassified sequences</taxon>
        <taxon>metagenomes</taxon>
        <taxon>organismal metagenomes</taxon>
    </lineage>
</organism>
<accession>K1T5U9</accession>
<reference evidence="1" key="1">
    <citation type="journal article" date="2013" name="Environ. Microbiol.">
        <title>Microbiota from the distal guts of lean and obese adolescents exhibit partial functional redundancy besides clear differences in community structure.</title>
        <authorList>
            <person name="Ferrer M."/>
            <person name="Ruiz A."/>
            <person name="Lanza F."/>
            <person name="Haange S.B."/>
            <person name="Oberbach A."/>
            <person name="Till H."/>
            <person name="Bargiela R."/>
            <person name="Campoy C."/>
            <person name="Segura M.T."/>
            <person name="Richter M."/>
            <person name="von Bergen M."/>
            <person name="Seifert J."/>
            <person name="Suarez A."/>
        </authorList>
    </citation>
    <scope>NUCLEOTIDE SEQUENCE</scope>
</reference>
<name>K1T5U9_9ZZZZ</name>
<proteinExistence type="predicted"/>
<dbReference type="AlphaFoldDB" id="K1T5U9"/>
<comment type="caution">
    <text evidence="1">The sequence shown here is derived from an EMBL/GenBank/DDBJ whole genome shotgun (WGS) entry which is preliminary data.</text>
</comment>